<dbReference type="RefSeq" id="WP_248357400.1">
    <property type="nucleotide sequence ID" value="NZ_AP025591.1"/>
</dbReference>
<dbReference type="InterPro" id="IPR001567">
    <property type="entry name" value="Pept_M3A_M3B_dom"/>
</dbReference>
<comment type="function">
    <text evidence="6">Has oligopeptidase activity and degrades a variety of small bioactive peptides.</text>
</comment>
<dbReference type="SUPFAM" id="SSF55486">
    <property type="entry name" value="Metalloproteases ('zincins'), catalytic domain"/>
    <property type="match status" value="1"/>
</dbReference>
<keyword evidence="2 6" id="KW-0479">Metal-binding</keyword>
<dbReference type="Gene3D" id="1.20.140.70">
    <property type="entry name" value="Oligopeptidase f, N-terminal domain"/>
    <property type="match status" value="1"/>
</dbReference>
<sequence>MPILLAPLAALALAATPAAPGGASPAATDRSKIPDKYKWKLSDLFPSDAAWAEAKDALARDVPGFARHKGHLGESPKALADALSDMAALQLRLERVYVYASSRSDEDTRDPKPRAMRAEAERLAVQLDAATSWVRPGILTLPAEWIRRAIPEDPRLKDWTFYLEDAIRWKPHTLTADEERIVAMTGDLSGAGRSVDTVLMNADLPYPTVTLASGEKVRLDQAGYQRARTSPNRADREKVFHAFFGALKGYERTIGAALYAQVKAHLFEKDVHKFQSSLESALFGDNIPVAVYTQLITDVNRNLPTLHRYLALRKRMMGLSQLEYEDLYAPLVKDVDRRYSIDQAIAMTLSAVAPLGKPYQAQLTKGFETGWTDFLPAQGKQAGAYSTGVYGVHPYQLLNFNGQWEDVSTLAHEAGHSMHTVLSYEHQPYPTSAYATFVAEVASTLNENLLFRKALADARTDPERLSLLGQHLETLRTTLFRQTMFAEFELAYHEAAEKGAALTGEKLSEIYLGLVRKYYGHDQGICRVAELYGDEWSFILHFFNYRFYVFQYATSLVASTSLAKAIREDEAHGISGARDRYLALLESGGSAYPVDLLKKAGVDMTTSAPFEAAMEEMNGTMDEIEAILARQKGGKPVAPAPKR</sequence>
<evidence type="ECO:0000256" key="1">
    <source>
        <dbReference type="ARBA" id="ARBA00022670"/>
    </source>
</evidence>
<gene>
    <name evidence="9" type="ORF">AMOR_00350</name>
</gene>
<dbReference type="CDD" id="cd09608">
    <property type="entry name" value="M3B_PepF"/>
    <property type="match status" value="1"/>
</dbReference>
<keyword evidence="10" id="KW-1185">Reference proteome</keyword>
<dbReference type="Proteomes" id="UP001162891">
    <property type="component" value="Chromosome"/>
</dbReference>
<accession>A0ABM7WNJ2</accession>
<organism evidence="9 10">
    <name type="scientific">Anaeromyxobacter oryzae</name>
    <dbReference type="NCBI Taxonomy" id="2918170"/>
    <lineage>
        <taxon>Bacteria</taxon>
        <taxon>Pseudomonadati</taxon>
        <taxon>Myxococcota</taxon>
        <taxon>Myxococcia</taxon>
        <taxon>Myxococcales</taxon>
        <taxon>Cystobacterineae</taxon>
        <taxon>Anaeromyxobacteraceae</taxon>
        <taxon>Anaeromyxobacter</taxon>
    </lineage>
</organism>
<evidence type="ECO:0000313" key="9">
    <source>
        <dbReference type="EMBL" id="BDG01039.1"/>
    </source>
</evidence>
<keyword evidence="5 6" id="KW-0482">Metalloprotease</keyword>
<proteinExistence type="inferred from homology"/>
<evidence type="ECO:0000259" key="7">
    <source>
        <dbReference type="Pfam" id="PF01432"/>
    </source>
</evidence>
<dbReference type="EC" id="3.4.24.-" evidence="6"/>
<dbReference type="PANTHER" id="PTHR11804:SF84">
    <property type="entry name" value="SACCHAROLYSIN"/>
    <property type="match status" value="1"/>
</dbReference>
<dbReference type="InterPro" id="IPR013647">
    <property type="entry name" value="OligopepF_N_dom"/>
</dbReference>
<feature type="domain" description="Oligopeptidase F N-terminal" evidence="8">
    <location>
        <begin position="138"/>
        <end position="204"/>
    </location>
</feature>
<evidence type="ECO:0000256" key="2">
    <source>
        <dbReference type="ARBA" id="ARBA00022723"/>
    </source>
</evidence>
<dbReference type="NCBIfam" id="TIGR00181">
    <property type="entry name" value="pepF"/>
    <property type="match status" value="1"/>
</dbReference>
<evidence type="ECO:0000256" key="3">
    <source>
        <dbReference type="ARBA" id="ARBA00022801"/>
    </source>
</evidence>
<name>A0ABM7WNJ2_9BACT</name>
<protein>
    <recommendedName>
        <fullName evidence="6">Oligopeptidase F</fullName>
        <ecNumber evidence="6">3.4.24.-</ecNumber>
    </recommendedName>
</protein>
<evidence type="ECO:0000256" key="4">
    <source>
        <dbReference type="ARBA" id="ARBA00022833"/>
    </source>
</evidence>
<dbReference type="Pfam" id="PF01432">
    <property type="entry name" value="Peptidase_M3"/>
    <property type="match status" value="1"/>
</dbReference>
<evidence type="ECO:0000259" key="8">
    <source>
        <dbReference type="Pfam" id="PF08439"/>
    </source>
</evidence>
<evidence type="ECO:0000256" key="6">
    <source>
        <dbReference type="RuleBase" id="RU368091"/>
    </source>
</evidence>
<keyword evidence="3 6" id="KW-0378">Hydrolase</keyword>
<dbReference type="InterPro" id="IPR042088">
    <property type="entry name" value="OligoPept_F_C"/>
</dbReference>
<keyword evidence="1 6" id="KW-0645">Protease</keyword>
<dbReference type="InterPro" id="IPR045090">
    <property type="entry name" value="Pept_M3A_M3B"/>
</dbReference>
<comment type="cofactor">
    <cofactor evidence="6">
        <name>Zn(2+)</name>
        <dbReference type="ChEBI" id="CHEBI:29105"/>
    </cofactor>
    <text evidence="6">Binds 1 zinc ion.</text>
</comment>
<dbReference type="InterPro" id="IPR004438">
    <property type="entry name" value="Peptidase_M3B"/>
</dbReference>
<dbReference type="PANTHER" id="PTHR11804">
    <property type="entry name" value="PROTEASE M3 THIMET OLIGOPEPTIDASE-RELATED"/>
    <property type="match status" value="1"/>
</dbReference>
<keyword evidence="4 6" id="KW-0862">Zinc</keyword>
<dbReference type="Pfam" id="PF08439">
    <property type="entry name" value="Peptidase_M3_N"/>
    <property type="match status" value="1"/>
</dbReference>
<dbReference type="Gene3D" id="1.10.1370.20">
    <property type="entry name" value="Oligoendopeptidase f, C-terminal domain"/>
    <property type="match status" value="1"/>
</dbReference>
<evidence type="ECO:0000256" key="5">
    <source>
        <dbReference type="ARBA" id="ARBA00023049"/>
    </source>
</evidence>
<dbReference type="EMBL" id="AP025591">
    <property type="protein sequence ID" value="BDG01039.1"/>
    <property type="molecule type" value="Genomic_DNA"/>
</dbReference>
<evidence type="ECO:0000313" key="10">
    <source>
        <dbReference type="Proteomes" id="UP001162891"/>
    </source>
</evidence>
<reference evidence="10" key="1">
    <citation type="journal article" date="2022" name="Int. J. Syst. Evol. Microbiol.">
        <title>Anaeromyxobacter oryzae sp. nov., Anaeromyxobacter diazotrophicus sp. nov. and Anaeromyxobacter paludicola sp. nov., isolated from paddy soils.</title>
        <authorList>
            <person name="Itoh H."/>
            <person name="Xu Z."/>
            <person name="Mise K."/>
            <person name="Masuda Y."/>
            <person name="Ushijima N."/>
            <person name="Hayakawa C."/>
            <person name="Shiratori Y."/>
            <person name="Senoo K."/>
        </authorList>
    </citation>
    <scope>NUCLEOTIDE SEQUENCE [LARGE SCALE GENOMIC DNA]</scope>
    <source>
        <strain evidence="10">Red232</strain>
    </source>
</reference>
<dbReference type="Gene3D" id="1.10.287.830">
    <property type="entry name" value="putative peptidase helix hairpin domain like"/>
    <property type="match status" value="1"/>
</dbReference>
<feature type="domain" description="Peptidase M3A/M3B catalytic" evidence="7">
    <location>
        <begin position="229"/>
        <end position="615"/>
    </location>
</feature>
<comment type="similarity">
    <text evidence="6">Belongs to the peptidase M3B family.</text>
</comment>